<keyword evidence="6" id="KW-1185">Reference proteome</keyword>
<gene>
    <name evidence="5" type="ORF">WA026_006768</name>
</gene>
<evidence type="ECO:0000256" key="3">
    <source>
        <dbReference type="ARBA" id="ARBA00022694"/>
    </source>
</evidence>
<dbReference type="InterPro" id="IPR002738">
    <property type="entry name" value="RNase_P_p30"/>
</dbReference>
<comment type="subcellular location">
    <subcellularLocation>
        <location evidence="1">Nucleus</location>
    </subcellularLocation>
</comment>
<evidence type="ECO:0000313" key="5">
    <source>
        <dbReference type="EMBL" id="KAK9879708.1"/>
    </source>
</evidence>
<organism evidence="5 6">
    <name type="scientific">Henosepilachna vigintioctopunctata</name>
    <dbReference type="NCBI Taxonomy" id="420089"/>
    <lineage>
        <taxon>Eukaryota</taxon>
        <taxon>Metazoa</taxon>
        <taxon>Ecdysozoa</taxon>
        <taxon>Arthropoda</taxon>
        <taxon>Hexapoda</taxon>
        <taxon>Insecta</taxon>
        <taxon>Pterygota</taxon>
        <taxon>Neoptera</taxon>
        <taxon>Endopterygota</taxon>
        <taxon>Coleoptera</taxon>
        <taxon>Polyphaga</taxon>
        <taxon>Cucujiformia</taxon>
        <taxon>Coccinelloidea</taxon>
        <taxon>Coccinellidae</taxon>
        <taxon>Epilachninae</taxon>
        <taxon>Epilachnini</taxon>
        <taxon>Henosepilachna</taxon>
    </lineage>
</organism>
<proteinExistence type="inferred from homology"/>
<dbReference type="GO" id="GO:0003723">
    <property type="term" value="F:RNA binding"/>
    <property type="evidence" value="ECO:0007669"/>
    <property type="project" value="TreeGrafter"/>
</dbReference>
<dbReference type="InterPro" id="IPR016195">
    <property type="entry name" value="Pol/histidinol_Pase-like"/>
</dbReference>
<name>A0AAW1UGU0_9CUCU</name>
<reference evidence="5 6" key="1">
    <citation type="submission" date="2023-03" db="EMBL/GenBank/DDBJ databases">
        <title>Genome insight into feeding habits of ladybird beetles.</title>
        <authorList>
            <person name="Li H.-S."/>
            <person name="Huang Y.-H."/>
            <person name="Pang H."/>
        </authorList>
    </citation>
    <scope>NUCLEOTIDE SEQUENCE [LARGE SCALE GENOMIC DNA]</scope>
    <source>
        <strain evidence="5">SYSU_2023b</strain>
        <tissue evidence="5">Whole body</tissue>
    </source>
</reference>
<dbReference type="GO" id="GO:0008033">
    <property type="term" value="P:tRNA processing"/>
    <property type="evidence" value="ECO:0007669"/>
    <property type="project" value="UniProtKB-KW"/>
</dbReference>
<keyword evidence="3" id="KW-0819">tRNA processing</keyword>
<protein>
    <submittedName>
        <fullName evidence="5">Uncharacterized protein</fullName>
    </submittedName>
</protein>
<dbReference type="PANTHER" id="PTHR13031">
    <property type="entry name" value="RIBONUCLEASE P SUBUNIT P30"/>
    <property type="match status" value="1"/>
</dbReference>
<evidence type="ECO:0000256" key="4">
    <source>
        <dbReference type="SAM" id="MobiDB-lite"/>
    </source>
</evidence>
<sequence>MFAKSFFDLCVSEKCFDANNAGPTLRQFYEFGYRTVAINHEVVDDPDENENKKKKKKKQPREISNNQEIIPEPLKIEKQITNEFEGMTILKRLTVKYSSSDSFYKFLKSSNIKKYDILALLPTTMPALMFACSNIEADILTFDPEIRSPLRINRKIYNQLMNKGYYFEILYSPTIEDHTKRQNTIHVSHLYHTFGKSRNIIISSGATSPFYVRGPYDIINLGAIFGLNEQQSKDAVTHCASNLCKKAVGRCHGKSVMFVESTIDISDVSVIELNDSDTEEMEVDQPRQKKMKL</sequence>
<feature type="region of interest" description="Disordered" evidence="4">
    <location>
        <begin position="42"/>
        <end position="68"/>
    </location>
</feature>
<evidence type="ECO:0000256" key="1">
    <source>
        <dbReference type="ARBA" id="ARBA00004123"/>
    </source>
</evidence>
<dbReference type="Gene3D" id="3.20.20.140">
    <property type="entry name" value="Metal-dependent hydrolases"/>
    <property type="match status" value="1"/>
</dbReference>
<comment type="similarity">
    <text evidence="2">Belongs to the eukaryotic/archaeal RNase P protein component 3 family.</text>
</comment>
<evidence type="ECO:0000256" key="2">
    <source>
        <dbReference type="ARBA" id="ARBA00007331"/>
    </source>
</evidence>
<dbReference type="EMBL" id="JARQZJ010000062">
    <property type="protein sequence ID" value="KAK9879708.1"/>
    <property type="molecule type" value="Genomic_DNA"/>
</dbReference>
<comment type="caution">
    <text evidence="5">The sequence shown here is derived from an EMBL/GenBank/DDBJ whole genome shotgun (WGS) entry which is preliminary data.</text>
</comment>
<accession>A0AAW1UGU0</accession>
<dbReference type="Pfam" id="PF01876">
    <property type="entry name" value="RNase_P_p30"/>
    <property type="match status" value="1"/>
</dbReference>
<dbReference type="PANTHER" id="PTHR13031:SF0">
    <property type="entry name" value="RIBONUCLEASE P PROTEIN SUBUNIT P30"/>
    <property type="match status" value="1"/>
</dbReference>
<dbReference type="GO" id="GO:0005655">
    <property type="term" value="C:nucleolar ribonuclease P complex"/>
    <property type="evidence" value="ECO:0007669"/>
    <property type="project" value="TreeGrafter"/>
</dbReference>
<dbReference type="SUPFAM" id="SSF89550">
    <property type="entry name" value="PHP domain-like"/>
    <property type="match status" value="1"/>
</dbReference>
<dbReference type="Proteomes" id="UP001431783">
    <property type="component" value="Unassembled WGS sequence"/>
</dbReference>
<evidence type="ECO:0000313" key="6">
    <source>
        <dbReference type="Proteomes" id="UP001431783"/>
    </source>
</evidence>
<dbReference type="AlphaFoldDB" id="A0AAW1UGU0"/>